<feature type="signal peptide" evidence="9">
    <location>
        <begin position="1"/>
        <end position="16"/>
    </location>
</feature>
<proteinExistence type="predicted"/>
<keyword evidence="3 9" id="KW-0732">Signal</keyword>
<dbReference type="InterPro" id="IPR036116">
    <property type="entry name" value="FN3_sf"/>
</dbReference>
<keyword evidence="7" id="KW-0325">Glycoprotein</keyword>
<dbReference type="STRING" id="37293.ENSANAP00000001972"/>
<dbReference type="GO" id="GO:0016020">
    <property type="term" value="C:membrane"/>
    <property type="evidence" value="ECO:0007669"/>
    <property type="project" value="UniProtKB-SubCell"/>
</dbReference>
<evidence type="ECO:0000259" key="10">
    <source>
        <dbReference type="Pfam" id="PF09240"/>
    </source>
</evidence>
<feature type="domain" description="Type I cytokine receptor cytokine-binding" evidence="10">
    <location>
        <begin position="123"/>
        <end position="211"/>
    </location>
</feature>
<dbReference type="InterPro" id="IPR013783">
    <property type="entry name" value="Ig-like_fold"/>
</dbReference>
<evidence type="ECO:0000256" key="8">
    <source>
        <dbReference type="SAM" id="Phobius"/>
    </source>
</evidence>
<dbReference type="Pfam" id="PF09240">
    <property type="entry name" value="IL6Ra-bind"/>
    <property type="match status" value="1"/>
</dbReference>
<feature type="domain" description="IL-3 receptor alpha chain N-terminal" evidence="11">
    <location>
        <begin position="36"/>
        <end position="112"/>
    </location>
</feature>
<organism evidence="12 13">
    <name type="scientific">Aotus nancymaae</name>
    <name type="common">Ma's night monkey</name>
    <dbReference type="NCBI Taxonomy" id="37293"/>
    <lineage>
        <taxon>Eukaryota</taxon>
        <taxon>Metazoa</taxon>
        <taxon>Chordata</taxon>
        <taxon>Craniata</taxon>
        <taxon>Vertebrata</taxon>
        <taxon>Euteleostomi</taxon>
        <taxon>Mammalia</taxon>
        <taxon>Eutheria</taxon>
        <taxon>Euarchontoglires</taxon>
        <taxon>Primates</taxon>
        <taxon>Haplorrhini</taxon>
        <taxon>Platyrrhini</taxon>
        <taxon>Aotidae</taxon>
        <taxon>Aotus</taxon>
    </lineage>
</organism>
<reference evidence="12" key="1">
    <citation type="submission" date="2025-08" db="UniProtKB">
        <authorList>
            <consortium name="Ensembl"/>
        </authorList>
    </citation>
    <scope>IDENTIFICATION</scope>
</reference>
<evidence type="ECO:0000313" key="12">
    <source>
        <dbReference type="Ensembl" id="ENSANAP00000001972.1"/>
    </source>
</evidence>
<keyword evidence="13" id="KW-1185">Reference proteome</keyword>
<dbReference type="InterPro" id="IPR015321">
    <property type="entry name" value="TypeI_recpt_CBD"/>
</dbReference>
<evidence type="ECO:0000256" key="2">
    <source>
        <dbReference type="ARBA" id="ARBA00022692"/>
    </source>
</evidence>
<sequence>KFLLVTTLLLSGLLHAAVLLSTGNSGRPTVAPASGLNITFDSRTMKLSWNCIENTTLSRCILIHKKDGPIEYRLRNKECSCTFREVTLHGGVTFEVHVHTSQGVFQEKMPYPNSGREGTAARNFSCFIYNADFMNCSWARGPTAPRDVQYFLSMGRREIRCPYYMKDSGTHVGCHLHNLTGLTSRNYFLVTGSSREVGIQFFDSLLDTNKIERFDPPSNVTVTCNNTQCVVRWRQPRTHQRLPYLEFRYQLHVCRENCQPDAENTLVSDTTDRSHHPHLPSAGITGVSGAPHSVTQSGVQCRDLSSLQPPSPRFRRFSCLSLPRSDDRKTSSVHIYVLLILGTLVCALVLGFLFKRRLSSQLLGRLRQENRLNPGGGVCSDPPSFFQIIWEEFAGEEGKVYREEILTVKEVT</sequence>
<dbReference type="Ensembl" id="ENSANAT00000017138.1">
    <property type="protein sequence ID" value="ENSANAP00000001972.1"/>
    <property type="gene ID" value="ENSANAG00000015864.1"/>
</dbReference>
<evidence type="ECO:0000256" key="6">
    <source>
        <dbReference type="ARBA" id="ARBA00023170"/>
    </source>
</evidence>
<evidence type="ECO:0000256" key="7">
    <source>
        <dbReference type="ARBA" id="ARBA00023180"/>
    </source>
</evidence>
<dbReference type="Proteomes" id="UP000233020">
    <property type="component" value="Unplaced"/>
</dbReference>
<reference evidence="12" key="2">
    <citation type="submission" date="2025-09" db="UniProtKB">
        <authorList>
            <consortium name="Ensembl"/>
        </authorList>
    </citation>
    <scope>IDENTIFICATION</scope>
</reference>
<protein>
    <recommendedName>
        <fullName evidence="14">Fibronectin type-III domain-containing protein</fullName>
    </recommendedName>
</protein>
<accession>A0A2K5BZV6</accession>
<keyword evidence="4 8" id="KW-1133">Transmembrane helix</keyword>
<dbReference type="InterPro" id="IPR040907">
    <property type="entry name" value="IL3Ra_N"/>
</dbReference>
<dbReference type="GeneTree" id="ENSGT00520000055993"/>
<evidence type="ECO:0000256" key="3">
    <source>
        <dbReference type="ARBA" id="ARBA00022729"/>
    </source>
</evidence>
<keyword evidence="6" id="KW-0675">Receptor</keyword>
<dbReference type="Pfam" id="PF18611">
    <property type="entry name" value="IL3Ra_N"/>
    <property type="match status" value="1"/>
</dbReference>
<evidence type="ECO:0000259" key="11">
    <source>
        <dbReference type="Pfam" id="PF18611"/>
    </source>
</evidence>
<evidence type="ECO:0000256" key="1">
    <source>
        <dbReference type="ARBA" id="ARBA00004479"/>
    </source>
</evidence>
<keyword evidence="2 8" id="KW-0812">Transmembrane</keyword>
<evidence type="ECO:0008006" key="14">
    <source>
        <dbReference type="Google" id="ProtNLM"/>
    </source>
</evidence>
<comment type="subcellular location">
    <subcellularLocation>
        <location evidence="1">Membrane</location>
        <topology evidence="1">Single-pass type I membrane protein</topology>
    </subcellularLocation>
</comment>
<name>A0A2K5BZV6_AOTNA</name>
<evidence type="ECO:0000256" key="4">
    <source>
        <dbReference type="ARBA" id="ARBA00022989"/>
    </source>
</evidence>
<dbReference type="AlphaFoldDB" id="A0A2K5BZV6"/>
<feature type="transmembrane region" description="Helical" evidence="8">
    <location>
        <begin position="333"/>
        <end position="354"/>
    </location>
</feature>
<feature type="chain" id="PRO_5014330688" description="Fibronectin type-III domain-containing protein" evidence="9">
    <location>
        <begin position="17"/>
        <end position="412"/>
    </location>
</feature>
<keyword evidence="5 8" id="KW-0472">Membrane</keyword>
<evidence type="ECO:0000256" key="5">
    <source>
        <dbReference type="ARBA" id="ARBA00023136"/>
    </source>
</evidence>
<dbReference type="SUPFAM" id="SSF49265">
    <property type="entry name" value="Fibronectin type III"/>
    <property type="match status" value="1"/>
</dbReference>
<dbReference type="PANTHER" id="PTHR46254">
    <property type="entry name" value="PROTEIN GVQW1-RELATED"/>
    <property type="match status" value="1"/>
</dbReference>
<evidence type="ECO:0000313" key="13">
    <source>
        <dbReference type="Proteomes" id="UP000233020"/>
    </source>
</evidence>
<dbReference type="Gene3D" id="2.60.40.10">
    <property type="entry name" value="Immunoglobulins"/>
    <property type="match status" value="2"/>
</dbReference>
<evidence type="ECO:0000256" key="9">
    <source>
        <dbReference type="SAM" id="SignalP"/>
    </source>
</evidence>
<dbReference type="FunFam" id="2.60.40.10:FF:001087">
    <property type="entry name" value="Colony stimulating factor 2 receptor alpha subunit"/>
    <property type="match status" value="1"/>
</dbReference>